<feature type="region of interest" description="Disordered" evidence="5">
    <location>
        <begin position="309"/>
        <end position="334"/>
    </location>
</feature>
<dbReference type="InterPro" id="IPR000571">
    <property type="entry name" value="Znf_CCCH"/>
</dbReference>
<evidence type="ECO:0000256" key="1">
    <source>
        <dbReference type="ARBA" id="ARBA00022723"/>
    </source>
</evidence>
<feature type="compositionally biased region" description="Polar residues" evidence="5">
    <location>
        <begin position="530"/>
        <end position="542"/>
    </location>
</feature>
<evidence type="ECO:0000256" key="4">
    <source>
        <dbReference type="PROSITE-ProRule" id="PRU00723"/>
    </source>
</evidence>
<feature type="compositionally biased region" description="Acidic residues" evidence="5">
    <location>
        <begin position="25"/>
        <end position="146"/>
    </location>
</feature>
<keyword evidence="1 4" id="KW-0479">Metal-binding</keyword>
<accession>A0AAV2DHC2</accession>
<dbReference type="SUPFAM" id="SSF90229">
    <property type="entry name" value="CCCH zinc finger"/>
    <property type="match status" value="1"/>
</dbReference>
<keyword evidence="3 4" id="KW-0862">Zinc</keyword>
<dbReference type="InterPro" id="IPR036855">
    <property type="entry name" value="Znf_CCCH_sf"/>
</dbReference>
<dbReference type="AlphaFoldDB" id="A0AAV2DHC2"/>
<dbReference type="Pfam" id="PF00642">
    <property type="entry name" value="zf-CCCH"/>
    <property type="match status" value="1"/>
</dbReference>
<feature type="region of interest" description="Disordered" evidence="5">
    <location>
        <begin position="621"/>
        <end position="727"/>
    </location>
</feature>
<evidence type="ECO:0000256" key="2">
    <source>
        <dbReference type="ARBA" id="ARBA00022771"/>
    </source>
</evidence>
<dbReference type="InterPro" id="IPR052650">
    <property type="entry name" value="Zinc_finger_CCCH"/>
</dbReference>
<reference evidence="7 8" key="1">
    <citation type="submission" date="2024-04" db="EMBL/GenBank/DDBJ databases">
        <authorList>
            <person name="Fracassetti M."/>
        </authorList>
    </citation>
    <scope>NUCLEOTIDE SEQUENCE [LARGE SCALE GENOMIC DNA]</scope>
</reference>
<keyword evidence="8" id="KW-1185">Reference proteome</keyword>
<protein>
    <recommendedName>
        <fullName evidence="6">C3H1-type domain-containing protein</fullName>
    </recommendedName>
</protein>
<evidence type="ECO:0000256" key="3">
    <source>
        <dbReference type="ARBA" id="ARBA00022833"/>
    </source>
</evidence>
<dbReference type="SMART" id="SM00356">
    <property type="entry name" value="ZnF_C3H1"/>
    <property type="match status" value="1"/>
</dbReference>
<keyword evidence="2 4" id="KW-0863">Zinc-finger</keyword>
<dbReference type="Proteomes" id="UP001497516">
    <property type="component" value="Chromosome 2"/>
</dbReference>
<evidence type="ECO:0000313" key="8">
    <source>
        <dbReference type="Proteomes" id="UP001497516"/>
    </source>
</evidence>
<name>A0AAV2DHC2_9ROSI</name>
<gene>
    <name evidence="7" type="ORF">LTRI10_LOCUS14784</name>
</gene>
<feature type="region of interest" description="Disordered" evidence="5">
    <location>
        <begin position="367"/>
        <end position="390"/>
    </location>
</feature>
<sequence>MAPSTSIASDLPDSDPDECVSRAELEEEEYEEEEVEEEVSGPDACEIDPGEDEEEEEVEEYEEIEEEVEEEEVEEEVEEEELVEGEEEEEVVEEDEVVEEEEEEDVAEGVAEDEEQEVSEGVAEGEEQVAGDEEQEVVEGIAEGEEQVAGSKEQKVVEGVAESGEQVVQAEEQEEVDMDIESSEEAVDESQDISRDMKVNEIESQPKPQGSTNMVPFPYHVDHIASDSTFSGPSHAPLAMQGANSVMNNGHSKHLEDGKGSNASGDRNEVCKEEVMATKPSEESCIRDVPNFLGARDNVDKIAEQVQHTPVPSENGVQQSVLRSRNRSVSPSPELNNVNKRQAVICDFFAKGWCIKGSSCRFLHVKSKPSESGGKQAEGDAAVASTSGEKVNEGAANIGTRLRDLKEPPFGLTGKGAITSRFSFDSQMAAQMGGKPISSSSIQLEDLPGGITLNSRQFLRSKDAPVFSAAIKDVRTENLTGGWPPNDHGSHAFPFNGGSSFLLNDSLLNRCSSSGSAGKSRTYHSKDSHLSMNNLDNSTRKSSGCMDDDCVGTTSSSEHKQKVQCDEWEPSVPFQPSFIITPVLSSPGRKYDPLRDSNDLHSGVAKSFKFSFISNRFSTQKASRQATNGASFPNGDRSSAPFDSRLHGSSSANNGGPPEKDTFNKTGGAVMDIDDGLADDQSGTMPKEEIASVSNQLDVDEKPRSDGSRCQNNFTADNLDDGGKMDQEVQKESRSARHFRTALIDCVKELLKPTWREGHLSKDAHNTIVRKSVEKVISTMQSNQVPTTPESIKHYLHFSRTKIAKLVEGYSSRYGKS</sequence>
<feature type="zinc finger region" description="C3H1-type" evidence="4">
    <location>
        <begin position="340"/>
        <end position="367"/>
    </location>
</feature>
<evidence type="ECO:0000256" key="5">
    <source>
        <dbReference type="SAM" id="MobiDB-lite"/>
    </source>
</evidence>
<evidence type="ECO:0000259" key="6">
    <source>
        <dbReference type="PROSITE" id="PS50103"/>
    </source>
</evidence>
<feature type="compositionally biased region" description="Polar residues" evidence="5">
    <location>
        <begin position="202"/>
        <end position="214"/>
    </location>
</feature>
<evidence type="ECO:0000313" key="7">
    <source>
        <dbReference type="EMBL" id="CAL1372812.1"/>
    </source>
</evidence>
<dbReference type="PANTHER" id="PTHR36886">
    <property type="entry name" value="PROTEIN FRIGIDA-ESSENTIAL 1"/>
    <property type="match status" value="1"/>
</dbReference>
<feature type="compositionally biased region" description="Acidic residues" evidence="5">
    <location>
        <begin position="171"/>
        <end position="191"/>
    </location>
</feature>
<feature type="compositionally biased region" description="Basic and acidic residues" evidence="5">
    <location>
        <begin position="192"/>
        <end position="201"/>
    </location>
</feature>
<dbReference type="EMBL" id="OZ034815">
    <property type="protein sequence ID" value="CAL1372812.1"/>
    <property type="molecule type" value="Genomic_DNA"/>
</dbReference>
<organism evidence="7 8">
    <name type="scientific">Linum trigynum</name>
    <dbReference type="NCBI Taxonomy" id="586398"/>
    <lineage>
        <taxon>Eukaryota</taxon>
        <taxon>Viridiplantae</taxon>
        <taxon>Streptophyta</taxon>
        <taxon>Embryophyta</taxon>
        <taxon>Tracheophyta</taxon>
        <taxon>Spermatophyta</taxon>
        <taxon>Magnoliopsida</taxon>
        <taxon>eudicotyledons</taxon>
        <taxon>Gunneridae</taxon>
        <taxon>Pentapetalae</taxon>
        <taxon>rosids</taxon>
        <taxon>fabids</taxon>
        <taxon>Malpighiales</taxon>
        <taxon>Linaceae</taxon>
        <taxon>Linum</taxon>
    </lineage>
</organism>
<feature type="region of interest" description="Disordered" evidence="5">
    <location>
        <begin position="517"/>
        <end position="544"/>
    </location>
</feature>
<dbReference type="GO" id="GO:0008270">
    <property type="term" value="F:zinc ion binding"/>
    <property type="evidence" value="ECO:0007669"/>
    <property type="project" value="UniProtKB-KW"/>
</dbReference>
<proteinExistence type="predicted"/>
<feature type="domain" description="C3H1-type" evidence="6">
    <location>
        <begin position="340"/>
        <end position="367"/>
    </location>
</feature>
<feature type="compositionally biased region" description="Polar residues" evidence="5">
    <location>
        <begin position="621"/>
        <end position="631"/>
    </location>
</feature>
<feature type="region of interest" description="Disordered" evidence="5">
    <location>
        <begin position="1"/>
        <end position="270"/>
    </location>
</feature>
<dbReference type="Gene3D" id="4.10.1000.10">
    <property type="entry name" value="Zinc finger, CCCH-type"/>
    <property type="match status" value="1"/>
</dbReference>
<dbReference type="PANTHER" id="PTHR36886:SF3">
    <property type="entry name" value="PROTEIN FRIGIDA-ESSENTIAL 1"/>
    <property type="match status" value="1"/>
</dbReference>
<dbReference type="PROSITE" id="PS50103">
    <property type="entry name" value="ZF_C3H1"/>
    <property type="match status" value="1"/>
</dbReference>